<protein>
    <submittedName>
        <fullName evidence="1">Uncharacterized protein</fullName>
    </submittedName>
</protein>
<sequence length="53" mass="6113">MLSSIRVAQSLTQWAGFDISWPLSTEYSFAETIFHSFFLTFLHHFGAFSDCFS</sequence>
<reference evidence="1 2" key="1">
    <citation type="submission" date="2018-03" db="EMBL/GenBank/DDBJ databases">
        <title>Diversity of phytobeneficial traits revealed by whole-genome analysis of worldwide-isolated phenazine-producing Pseudomonas spp.</title>
        <authorList>
            <person name="Biessy A."/>
            <person name="Novinscak A."/>
            <person name="Blom J."/>
            <person name="Leger G."/>
            <person name="Thomashow L.S."/>
            <person name="Cazorla F.M."/>
            <person name="Josic D."/>
            <person name="Filion M."/>
        </authorList>
    </citation>
    <scope>NUCLEOTIDE SEQUENCE [LARGE SCALE GENOMIC DNA]</scope>
    <source>
        <strain evidence="1 2">B25</strain>
    </source>
</reference>
<accession>A0A3G7TY35</accession>
<evidence type="ECO:0000313" key="2">
    <source>
        <dbReference type="Proteomes" id="UP000268048"/>
    </source>
</evidence>
<organism evidence="1 2">
    <name type="scientific">Pseudomonas chlororaphis</name>
    <dbReference type="NCBI Taxonomy" id="587753"/>
    <lineage>
        <taxon>Bacteria</taxon>
        <taxon>Pseudomonadati</taxon>
        <taxon>Pseudomonadota</taxon>
        <taxon>Gammaproteobacteria</taxon>
        <taxon>Pseudomonadales</taxon>
        <taxon>Pseudomonadaceae</taxon>
        <taxon>Pseudomonas</taxon>
    </lineage>
</organism>
<gene>
    <name evidence="1" type="ORF">C4K04_5704</name>
</gene>
<dbReference type="Proteomes" id="UP000268048">
    <property type="component" value="Chromosome"/>
</dbReference>
<proteinExistence type="predicted"/>
<evidence type="ECO:0000313" key="1">
    <source>
        <dbReference type="EMBL" id="AZE51342.1"/>
    </source>
</evidence>
<dbReference type="AlphaFoldDB" id="A0A3G7TY35"/>
<name>A0A3G7TY35_9PSED</name>
<dbReference type="EMBL" id="CP027753">
    <property type="protein sequence ID" value="AZE51342.1"/>
    <property type="molecule type" value="Genomic_DNA"/>
</dbReference>